<keyword evidence="3" id="KW-0238">DNA-binding</keyword>
<organism evidence="7 8">
    <name type="scientific">Klebsiella pasteurii</name>
    <dbReference type="NCBI Taxonomy" id="2587529"/>
    <lineage>
        <taxon>Bacteria</taxon>
        <taxon>Pseudomonadati</taxon>
        <taxon>Pseudomonadota</taxon>
        <taxon>Gammaproteobacteria</taxon>
        <taxon>Enterobacterales</taxon>
        <taxon>Enterobacteriaceae</taxon>
        <taxon>Klebsiella/Raoultella group</taxon>
        <taxon>Klebsiella</taxon>
    </lineage>
</organism>
<comment type="caution">
    <text evidence="7">The sequence shown here is derived from an EMBL/GenBank/DDBJ whole genome shotgun (WGS) entry which is preliminary data.</text>
</comment>
<keyword evidence="2" id="KW-0805">Transcription regulation</keyword>
<dbReference type="PANTHER" id="PTHR11019">
    <property type="entry name" value="HTH-TYPE TRANSCRIPTIONAL REGULATOR NIMR"/>
    <property type="match status" value="1"/>
</dbReference>
<dbReference type="Pfam" id="PF12833">
    <property type="entry name" value="HTH_18"/>
    <property type="match status" value="1"/>
</dbReference>
<name>A0A9Q9UKB3_9ENTR</name>
<dbReference type="PANTHER" id="PTHR11019:SF199">
    <property type="entry name" value="HTH-TYPE TRANSCRIPTIONAL REGULATOR NIMR"/>
    <property type="match status" value="1"/>
</dbReference>
<dbReference type="SUPFAM" id="SSF46689">
    <property type="entry name" value="Homeodomain-like"/>
    <property type="match status" value="1"/>
</dbReference>
<evidence type="ECO:0000256" key="2">
    <source>
        <dbReference type="ARBA" id="ARBA00023015"/>
    </source>
</evidence>
<dbReference type="InterPro" id="IPR011051">
    <property type="entry name" value="RmlC_Cupin_sf"/>
</dbReference>
<dbReference type="Proteomes" id="UP000318567">
    <property type="component" value="Unassembled WGS sequence"/>
</dbReference>
<keyword evidence="4" id="KW-0804">Transcription</keyword>
<reference evidence="6 9" key="2">
    <citation type="submission" date="2023-10" db="EMBL/GenBank/DDBJ databases">
        <title>Fecal carriage and genetic characteristics of carbapenem-resistant Enterobacterales among healthy adults from four provinces of China.</title>
        <authorList>
            <person name="Li Y."/>
            <person name="Zhang R."/>
        </authorList>
    </citation>
    <scope>NUCLEOTIDE SEQUENCE [LARGE SCALE GENOMIC DNA]</scope>
    <source>
        <strain evidence="6 9">HN-157</strain>
    </source>
</reference>
<dbReference type="GeneID" id="77225048"/>
<dbReference type="InterPro" id="IPR014710">
    <property type="entry name" value="RmlC-like_jellyroll"/>
</dbReference>
<dbReference type="InterPro" id="IPR018060">
    <property type="entry name" value="HTH_AraC"/>
</dbReference>
<dbReference type="FunFam" id="1.10.10.60:FF:000132">
    <property type="entry name" value="AraC family transcriptional regulator"/>
    <property type="match status" value="1"/>
</dbReference>
<evidence type="ECO:0000256" key="4">
    <source>
        <dbReference type="ARBA" id="ARBA00023163"/>
    </source>
</evidence>
<dbReference type="GO" id="GO:0043565">
    <property type="term" value="F:sequence-specific DNA binding"/>
    <property type="evidence" value="ECO:0007669"/>
    <property type="project" value="InterPro"/>
</dbReference>
<accession>A0A9Q9UKB3</accession>
<dbReference type="SUPFAM" id="SSF51182">
    <property type="entry name" value="RmlC-like cupins"/>
    <property type="match status" value="1"/>
</dbReference>
<dbReference type="InterPro" id="IPR009057">
    <property type="entry name" value="Homeodomain-like_sf"/>
</dbReference>
<evidence type="ECO:0000313" key="9">
    <source>
        <dbReference type="Proteomes" id="UP001287436"/>
    </source>
</evidence>
<dbReference type="GO" id="GO:0003700">
    <property type="term" value="F:DNA-binding transcription factor activity"/>
    <property type="evidence" value="ECO:0007669"/>
    <property type="project" value="InterPro"/>
</dbReference>
<evidence type="ECO:0000256" key="3">
    <source>
        <dbReference type="ARBA" id="ARBA00023125"/>
    </source>
</evidence>
<dbReference type="EMBL" id="CABGGO010000025">
    <property type="protein sequence ID" value="VUS62120.1"/>
    <property type="molecule type" value="Genomic_DNA"/>
</dbReference>
<evidence type="ECO:0000313" key="6">
    <source>
        <dbReference type="EMBL" id="MDW2714985.1"/>
    </source>
</evidence>
<dbReference type="InterPro" id="IPR003313">
    <property type="entry name" value="AraC-bd"/>
</dbReference>
<gene>
    <name evidence="7" type="primary">nimR_4</name>
    <name evidence="6" type="ORF">RYZ49_03995</name>
    <name evidence="7" type="ORF">SB6410_02452</name>
</gene>
<dbReference type="AlphaFoldDB" id="A0A9Q9UKB3"/>
<evidence type="ECO:0000313" key="8">
    <source>
        <dbReference type="Proteomes" id="UP000318567"/>
    </source>
</evidence>
<keyword evidence="1" id="KW-0678">Repressor</keyword>
<sequence length="273" mass="30095">MPSRLAHTLFDPDSTSNPAVARHIDFVDYAAEVPVHTHRKGQLIVALYGAVICRAENDIWIVPPDCAVWIPGGIPHSAKATWNAHLNYLFIEPGAAALPEKCCTLAISPLIKELVDRLTTEEVDYPAESHVGRLIRVTLDELAAMPQQKLSLPVSAHPKIRAMADALVSHPEDRSTFKVWAKRLALSERSLARLMLRETGLTFGRWRQQLHLIIALRELASGVSVQNVAANLGYESVNAFITMFRKTMGSTPAHYFAGRRTAEPAVTPGLDKV</sequence>
<dbReference type="Pfam" id="PF02311">
    <property type="entry name" value="AraC_binding"/>
    <property type="match status" value="1"/>
</dbReference>
<dbReference type="EMBL" id="JAWPBP010000002">
    <property type="protein sequence ID" value="MDW2714985.1"/>
    <property type="molecule type" value="Genomic_DNA"/>
</dbReference>
<dbReference type="PROSITE" id="PS01124">
    <property type="entry name" value="HTH_ARAC_FAMILY_2"/>
    <property type="match status" value="1"/>
</dbReference>
<dbReference type="Gene3D" id="2.60.120.10">
    <property type="entry name" value="Jelly Rolls"/>
    <property type="match status" value="1"/>
</dbReference>
<evidence type="ECO:0000256" key="1">
    <source>
        <dbReference type="ARBA" id="ARBA00022491"/>
    </source>
</evidence>
<dbReference type="CDD" id="cd06124">
    <property type="entry name" value="cupin_NimR-like_N"/>
    <property type="match status" value="1"/>
</dbReference>
<dbReference type="Gene3D" id="1.10.10.60">
    <property type="entry name" value="Homeodomain-like"/>
    <property type="match status" value="1"/>
</dbReference>
<dbReference type="Proteomes" id="UP001287436">
    <property type="component" value="Unassembled WGS sequence"/>
</dbReference>
<evidence type="ECO:0000259" key="5">
    <source>
        <dbReference type="PROSITE" id="PS01124"/>
    </source>
</evidence>
<feature type="domain" description="HTH araC/xylS-type" evidence="5">
    <location>
        <begin position="161"/>
        <end position="258"/>
    </location>
</feature>
<evidence type="ECO:0000313" key="7">
    <source>
        <dbReference type="EMBL" id="VUS62120.1"/>
    </source>
</evidence>
<reference evidence="7 8" key="1">
    <citation type="submission" date="2019-07" db="EMBL/GenBank/DDBJ databases">
        <authorList>
            <person name="Brisse S."/>
            <person name="Rodrigues C."/>
            <person name="Thorpe H."/>
        </authorList>
    </citation>
    <scope>NUCLEOTIDE SEQUENCE [LARGE SCALE GENOMIC DNA]</scope>
    <source>
        <strain evidence="7">SB6410</strain>
    </source>
</reference>
<dbReference type="RefSeq" id="WP_004121019.1">
    <property type="nucleotide sequence ID" value="NZ_AP035775.1"/>
</dbReference>
<proteinExistence type="predicted"/>
<dbReference type="SMART" id="SM00342">
    <property type="entry name" value="HTH_ARAC"/>
    <property type="match status" value="1"/>
</dbReference>
<protein>
    <submittedName>
        <fullName evidence="7">HTH-type transcriptional regulator NimR</fullName>
    </submittedName>
    <submittedName>
        <fullName evidence="6">Helix-turn-helix transcriptional regulator</fullName>
    </submittedName>
</protein>